<feature type="domain" description="Peptidase S9 prolyl oligopeptidase catalytic" evidence="3">
    <location>
        <begin position="2"/>
        <end position="157"/>
    </location>
</feature>
<dbReference type="PANTHER" id="PTHR42776:SF4">
    <property type="entry name" value="ACYLAMINO-ACID-RELEASING ENZYME"/>
    <property type="match status" value="1"/>
</dbReference>
<evidence type="ECO:0000256" key="1">
    <source>
        <dbReference type="ARBA" id="ARBA00022801"/>
    </source>
</evidence>
<gene>
    <name evidence="4" type="ORF">NYZ96_19805</name>
</gene>
<dbReference type="EMBL" id="CP104215">
    <property type="protein sequence ID" value="UWX75306.1"/>
    <property type="molecule type" value="Genomic_DNA"/>
</dbReference>
<name>A0AB38U5T3_BURGA</name>
<dbReference type="PANTHER" id="PTHR42776">
    <property type="entry name" value="SERINE PEPTIDASE S9 FAMILY MEMBER"/>
    <property type="match status" value="1"/>
</dbReference>
<dbReference type="InterPro" id="IPR001375">
    <property type="entry name" value="Peptidase_S9_cat"/>
</dbReference>
<evidence type="ECO:0000313" key="5">
    <source>
        <dbReference type="Proteomes" id="UP001059745"/>
    </source>
</evidence>
<dbReference type="Gene3D" id="3.40.50.1820">
    <property type="entry name" value="alpha/beta hydrolase"/>
    <property type="match status" value="1"/>
</dbReference>
<reference evidence="4" key="1">
    <citation type="submission" date="2022-09" db="EMBL/GenBank/DDBJ databases">
        <title>Genomic of Burkholderia gladioli.</title>
        <authorList>
            <person name="Wu H."/>
        </authorList>
    </citation>
    <scope>NUCLEOTIDE SEQUENCE</scope>
    <source>
        <strain evidence="4">ZN-S4</strain>
    </source>
</reference>
<accession>A0AB38U5T3</accession>
<dbReference type="GO" id="GO:0006508">
    <property type="term" value="P:proteolysis"/>
    <property type="evidence" value="ECO:0007669"/>
    <property type="project" value="InterPro"/>
</dbReference>
<feature type="region of interest" description="Disordered" evidence="2">
    <location>
        <begin position="158"/>
        <end position="180"/>
    </location>
</feature>
<evidence type="ECO:0000259" key="3">
    <source>
        <dbReference type="Pfam" id="PF00326"/>
    </source>
</evidence>
<dbReference type="SUPFAM" id="SSF53474">
    <property type="entry name" value="alpha/beta-Hydrolases"/>
    <property type="match status" value="1"/>
</dbReference>
<organism evidence="4 5">
    <name type="scientific">Burkholderia gladioli</name>
    <name type="common">Pseudomonas marginata</name>
    <name type="synonym">Phytomonas marginata</name>
    <dbReference type="NCBI Taxonomy" id="28095"/>
    <lineage>
        <taxon>Bacteria</taxon>
        <taxon>Pseudomonadati</taxon>
        <taxon>Pseudomonadota</taxon>
        <taxon>Betaproteobacteria</taxon>
        <taxon>Burkholderiales</taxon>
        <taxon>Burkholderiaceae</taxon>
        <taxon>Burkholderia</taxon>
    </lineage>
</organism>
<protein>
    <submittedName>
        <fullName evidence="4">Prolyl oligopeptidase family serine peptidase</fullName>
    </submittedName>
</protein>
<dbReference type="GO" id="GO:0004252">
    <property type="term" value="F:serine-type endopeptidase activity"/>
    <property type="evidence" value="ECO:0007669"/>
    <property type="project" value="TreeGrafter"/>
</dbReference>
<dbReference type="Pfam" id="PF00326">
    <property type="entry name" value="Peptidase_S9"/>
    <property type="match status" value="1"/>
</dbReference>
<proteinExistence type="predicted"/>
<dbReference type="InterPro" id="IPR029058">
    <property type="entry name" value="AB_hydrolase_fold"/>
</dbReference>
<dbReference type="AlphaFoldDB" id="A0AB38U5T3"/>
<evidence type="ECO:0000313" key="4">
    <source>
        <dbReference type="EMBL" id="UWX75306.1"/>
    </source>
</evidence>
<keyword evidence="1" id="KW-0378">Hydrolase</keyword>
<dbReference type="Proteomes" id="UP001059745">
    <property type="component" value="Chromosome 2"/>
</dbReference>
<evidence type="ECO:0000256" key="2">
    <source>
        <dbReference type="SAM" id="MobiDB-lite"/>
    </source>
</evidence>
<sequence length="180" mass="19733">MDALASQGLVDPARIGVMGVSYGGYISAWLITQDQRFAAAVPIAPVTNWVSQHLSCNVPTFCELFLRDKLDDPLGQYFSRSPIHHAERVRTPTLHVCGALDRITPAGQALEFHRALQGSTDVESVLLTYPHEGHGISSMPASFDFAARVMHWFDRHMPARPARSGKPEEQSGVRATLAAK</sequence>